<dbReference type="OrthoDB" id="5875762at2"/>
<dbReference type="EMBL" id="CP029347">
    <property type="protein sequence ID" value="AWL12772.1"/>
    <property type="molecule type" value="Genomic_DNA"/>
</dbReference>
<evidence type="ECO:0000313" key="1">
    <source>
        <dbReference type="EMBL" id="AWL12772.1"/>
    </source>
</evidence>
<dbReference type="AlphaFoldDB" id="A0A2S2E5G6"/>
<keyword evidence="2" id="KW-1185">Reference proteome</keyword>
<name>A0A2S2E5G6_9ALTE</name>
<protein>
    <submittedName>
        <fullName evidence="1">Uncharacterized protein</fullName>
    </submittedName>
</protein>
<proteinExistence type="predicted"/>
<reference evidence="1 2" key="1">
    <citation type="submission" date="2018-05" db="EMBL/GenBank/DDBJ databases">
        <title>Salinimonas sp. HMF8227 Genome sequencing and assembly.</title>
        <authorList>
            <person name="Kang H."/>
            <person name="Kang J."/>
            <person name="Cha I."/>
            <person name="Kim H."/>
            <person name="Joh K."/>
        </authorList>
    </citation>
    <scope>NUCLEOTIDE SEQUENCE [LARGE SCALE GENOMIC DNA]</scope>
    <source>
        <strain evidence="1 2">HMF8227</strain>
    </source>
</reference>
<gene>
    <name evidence="1" type="ORF">HMF8227_02320</name>
</gene>
<dbReference type="Proteomes" id="UP000245728">
    <property type="component" value="Chromosome"/>
</dbReference>
<sequence>MRGSNSRKTDIDELMGRVGARHRDTVTPSEGGRYQNNCTDFNFCIEPTDTERMLAEIHQMRLPDVWRDILESIGPYNFLTVWRLLSLEVEAKGELRVYVPAFSKFEKLQRNLLIKGLEQDGLRPAEIRNQVSEVTGEDVSLKTIQRVLQ</sequence>
<dbReference type="KEGG" id="salh:HMF8227_02320"/>
<organism evidence="1 2">
    <name type="scientific">Saliniradius amylolyticus</name>
    <dbReference type="NCBI Taxonomy" id="2183582"/>
    <lineage>
        <taxon>Bacteria</taxon>
        <taxon>Pseudomonadati</taxon>
        <taxon>Pseudomonadota</taxon>
        <taxon>Gammaproteobacteria</taxon>
        <taxon>Alteromonadales</taxon>
        <taxon>Alteromonadaceae</taxon>
        <taxon>Saliniradius</taxon>
    </lineage>
</organism>
<evidence type="ECO:0000313" key="2">
    <source>
        <dbReference type="Proteomes" id="UP000245728"/>
    </source>
</evidence>
<accession>A0A2S2E5G6</accession>